<dbReference type="PANTHER" id="PTHR46142:SF3">
    <property type="entry name" value="F18B13.24 PROTEIN"/>
    <property type="match status" value="1"/>
</dbReference>
<dbReference type="SUPFAM" id="SSF54593">
    <property type="entry name" value="Glyoxalase/Bleomycin resistance protein/Dihydroxybiphenyl dioxygenase"/>
    <property type="match status" value="1"/>
</dbReference>
<dbReference type="EMBL" id="JAAONZ010000005">
    <property type="protein sequence ID" value="NHO65725.1"/>
    <property type="molecule type" value="Genomic_DNA"/>
</dbReference>
<dbReference type="AlphaFoldDB" id="A0A9E5JVM7"/>
<dbReference type="InterPro" id="IPR004360">
    <property type="entry name" value="Glyas_Fos-R_dOase_dom"/>
</dbReference>
<dbReference type="InterPro" id="IPR029068">
    <property type="entry name" value="Glyas_Bleomycin-R_OHBP_Dase"/>
</dbReference>
<sequence>MPVQGLDHINIRTTDVMASVRFYEDVLGLKYTAGPLVRGHQGHWLCDSSGNAIIHLREKSTYSPATGSIDHIALRADGQDEMVRRLEARGIEFKVAEGLLPGITQVFFIDPHGIPFEIQFSR</sequence>
<name>A0A9E5JVM7_9GAMM</name>
<evidence type="ECO:0000313" key="2">
    <source>
        <dbReference type="EMBL" id="NHO65725.1"/>
    </source>
</evidence>
<dbReference type="Pfam" id="PF00903">
    <property type="entry name" value="Glyoxalase"/>
    <property type="match status" value="1"/>
</dbReference>
<evidence type="ECO:0000313" key="3">
    <source>
        <dbReference type="Proteomes" id="UP000787472"/>
    </source>
</evidence>
<gene>
    <name evidence="2" type="ORF">G8770_09250</name>
</gene>
<comment type="caution">
    <text evidence="2">The sequence shown here is derived from an EMBL/GenBank/DDBJ whole genome shotgun (WGS) entry which is preliminary data.</text>
</comment>
<dbReference type="PANTHER" id="PTHR46142">
    <property type="match status" value="1"/>
</dbReference>
<evidence type="ECO:0000259" key="1">
    <source>
        <dbReference type="PROSITE" id="PS51819"/>
    </source>
</evidence>
<accession>A0A9E5JVM7</accession>
<feature type="domain" description="VOC" evidence="1">
    <location>
        <begin position="5"/>
        <end position="121"/>
    </location>
</feature>
<proteinExistence type="predicted"/>
<organism evidence="2 3">
    <name type="scientific">Pseudomaricurvus hydrocarbonicus</name>
    <dbReference type="NCBI Taxonomy" id="1470433"/>
    <lineage>
        <taxon>Bacteria</taxon>
        <taxon>Pseudomonadati</taxon>
        <taxon>Pseudomonadota</taxon>
        <taxon>Gammaproteobacteria</taxon>
        <taxon>Cellvibrionales</taxon>
        <taxon>Cellvibrionaceae</taxon>
        <taxon>Pseudomaricurvus</taxon>
    </lineage>
</organism>
<dbReference type="Proteomes" id="UP000787472">
    <property type="component" value="Unassembled WGS sequence"/>
</dbReference>
<keyword evidence="3" id="KW-1185">Reference proteome</keyword>
<dbReference type="PROSITE" id="PS51819">
    <property type="entry name" value="VOC"/>
    <property type="match status" value="1"/>
</dbReference>
<dbReference type="Gene3D" id="3.10.180.10">
    <property type="entry name" value="2,3-Dihydroxybiphenyl 1,2-Dioxygenase, domain 1"/>
    <property type="match status" value="1"/>
</dbReference>
<reference evidence="2" key="1">
    <citation type="submission" date="2020-03" db="EMBL/GenBank/DDBJ databases">
        <authorList>
            <person name="Guo F."/>
        </authorList>
    </citation>
    <scope>NUCLEOTIDE SEQUENCE</scope>
    <source>
        <strain evidence="2">JCM 30134</strain>
    </source>
</reference>
<dbReference type="InterPro" id="IPR037523">
    <property type="entry name" value="VOC_core"/>
</dbReference>
<protein>
    <recommendedName>
        <fullName evidence="1">VOC domain-containing protein</fullName>
    </recommendedName>
</protein>